<dbReference type="Pfam" id="PF02600">
    <property type="entry name" value="DsbB"/>
    <property type="match status" value="1"/>
</dbReference>
<comment type="subcellular location">
    <subcellularLocation>
        <location evidence="1">Cell inner membrane</location>
        <topology evidence="1">Multi-pass membrane protein</topology>
    </subcellularLocation>
    <subcellularLocation>
        <location evidence="14">Cell membrane</location>
        <topology evidence="14">Multi-pass membrane protein</topology>
    </subcellularLocation>
</comment>
<feature type="transmembrane region" description="Helical" evidence="15">
    <location>
        <begin position="40"/>
        <end position="58"/>
    </location>
</feature>
<evidence type="ECO:0000256" key="5">
    <source>
        <dbReference type="ARBA" id="ARBA00022519"/>
    </source>
</evidence>
<keyword evidence="17" id="KW-1185">Reference proteome</keyword>
<feature type="topological domain" description="Cytoplasmic" evidence="14">
    <location>
        <begin position="1"/>
        <end position="9"/>
    </location>
</feature>
<evidence type="ECO:0000256" key="15">
    <source>
        <dbReference type="SAM" id="Phobius"/>
    </source>
</evidence>
<evidence type="ECO:0000256" key="11">
    <source>
        <dbReference type="ARBA" id="ARBA00023157"/>
    </source>
</evidence>
<keyword evidence="7 14" id="KW-0249">Electron transport</keyword>
<dbReference type="Gene3D" id="1.20.1550.10">
    <property type="entry name" value="DsbB-like"/>
    <property type="match status" value="1"/>
</dbReference>
<keyword evidence="3 14" id="KW-0813">Transport</keyword>
<feature type="topological domain" description="Cytoplasmic" evidence="14">
    <location>
        <begin position="62"/>
        <end position="67"/>
    </location>
</feature>
<evidence type="ECO:0000313" key="16">
    <source>
        <dbReference type="EMBL" id="RRJ82463.1"/>
    </source>
</evidence>
<keyword evidence="5" id="KW-0997">Cell inner membrane</keyword>
<evidence type="ECO:0000256" key="13">
    <source>
        <dbReference type="ARBA" id="ARBA00023284"/>
    </source>
</evidence>
<dbReference type="InterPro" id="IPR003752">
    <property type="entry name" value="DiS_bond_form_DsbB/BdbC"/>
</dbReference>
<dbReference type="HAMAP" id="MF_00286">
    <property type="entry name" value="DsbB"/>
    <property type="match status" value="1"/>
</dbReference>
<evidence type="ECO:0000256" key="3">
    <source>
        <dbReference type="ARBA" id="ARBA00022448"/>
    </source>
</evidence>
<keyword evidence="13 14" id="KW-0676">Redox-active center</keyword>
<reference evidence="16 17" key="1">
    <citation type="submission" date="2018-08" db="EMBL/GenBank/DDBJ databases">
        <authorList>
            <person name="Khan S.A."/>
        </authorList>
    </citation>
    <scope>NUCLEOTIDE SEQUENCE [LARGE SCALE GENOMIC DNA]</scope>
    <source>
        <strain evidence="16 17">GTF-13</strain>
    </source>
</reference>
<keyword evidence="6 14" id="KW-0812">Transmembrane</keyword>
<keyword evidence="8 14" id="KW-1133">Transmembrane helix</keyword>
<evidence type="ECO:0000256" key="9">
    <source>
        <dbReference type="ARBA" id="ARBA00023002"/>
    </source>
</evidence>
<evidence type="ECO:0000256" key="2">
    <source>
        <dbReference type="ARBA" id="ARBA00008823"/>
    </source>
</evidence>
<dbReference type="Proteomes" id="UP000280792">
    <property type="component" value="Unassembled WGS sequence"/>
</dbReference>
<evidence type="ECO:0000256" key="7">
    <source>
        <dbReference type="ARBA" id="ARBA00022982"/>
    </source>
</evidence>
<dbReference type="GO" id="GO:0015035">
    <property type="term" value="F:protein-disulfide reductase activity"/>
    <property type="evidence" value="ECO:0007669"/>
    <property type="project" value="UniProtKB-UniRule"/>
</dbReference>
<dbReference type="PANTHER" id="PTHR36570">
    <property type="entry name" value="DISULFIDE BOND FORMATION PROTEIN B"/>
    <property type="match status" value="1"/>
</dbReference>
<evidence type="ECO:0000256" key="12">
    <source>
        <dbReference type="ARBA" id="ARBA00023186"/>
    </source>
</evidence>
<evidence type="ECO:0000256" key="10">
    <source>
        <dbReference type="ARBA" id="ARBA00023136"/>
    </source>
</evidence>
<comment type="function">
    <text evidence="14">Required for disulfide bond formation in some periplasmic proteins. Acts by oxidizing the DsbA protein.</text>
</comment>
<evidence type="ECO:0000256" key="4">
    <source>
        <dbReference type="ARBA" id="ARBA00022475"/>
    </source>
</evidence>
<sequence>MSIPPSRSLYLLAALCCAALIGAALVMEHLLGLEPCPLCIMQRLVVISLGVLFLIVALHNPGGKGYKRYALISLLTSAGGMALAIRQLWLQSLPPEEVPACAPPLEYMLESFPLIEVLEFMLSGTGDCAEVQWVFLGLSIPGWTLVAFSGFALFSLYELLRSRPRDRLFS</sequence>
<evidence type="ECO:0000256" key="1">
    <source>
        <dbReference type="ARBA" id="ARBA00004429"/>
    </source>
</evidence>
<evidence type="ECO:0000256" key="6">
    <source>
        <dbReference type="ARBA" id="ARBA00022692"/>
    </source>
</evidence>
<dbReference type="SUPFAM" id="SSF158442">
    <property type="entry name" value="DsbB-like"/>
    <property type="match status" value="1"/>
</dbReference>
<comment type="caution">
    <text evidence="16">The sequence shown here is derived from an EMBL/GenBank/DDBJ whole genome shotgun (WGS) entry which is preliminary data.</text>
</comment>
<dbReference type="InterPro" id="IPR023380">
    <property type="entry name" value="DsbB-like_sf"/>
</dbReference>
<accession>A0A3P3VNR6</accession>
<dbReference type="InterPro" id="IPR022920">
    <property type="entry name" value="Disulphide_bond_form_DsbB"/>
</dbReference>
<protein>
    <recommendedName>
        <fullName evidence="14">Disulfide bond formation protein B</fullName>
    </recommendedName>
    <alternativeName>
        <fullName evidence="14">Disulfide oxidoreductase</fullName>
    </alternativeName>
</protein>
<dbReference type="PANTHER" id="PTHR36570:SF3">
    <property type="entry name" value="DISULFIDE BOND FORMATION PROTEIN B"/>
    <property type="match status" value="1"/>
</dbReference>
<feature type="transmembrane region" description="Helical" evidence="15">
    <location>
        <begin position="70"/>
        <end position="89"/>
    </location>
</feature>
<proteinExistence type="inferred from homology"/>
<gene>
    <name evidence="14" type="primary">dsbB</name>
    <name evidence="16" type="ORF">D0544_11345</name>
</gene>
<name>A0A3P3VNR6_9GAMM</name>
<dbReference type="AlphaFoldDB" id="A0A3P3VNR6"/>
<dbReference type="InterPro" id="IPR050183">
    <property type="entry name" value="DsbB"/>
</dbReference>
<dbReference type="EMBL" id="QWEZ01000002">
    <property type="protein sequence ID" value="RRJ82463.1"/>
    <property type="molecule type" value="Genomic_DNA"/>
</dbReference>
<dbReference type="GO" id="GO:0009055">
    <property type="term" value="F:electron transfer activity"/>
    <property type="evidence" value="ECO:0007669"/>
    <property type="project" value="UniProtKB-UniRule"/>
</dbReference>
<dbReference type="RefSeq" id="WP_125016212.1">
    <property type="nucleotide sequence ID" value="NZ_QWEZ01000002.1"/>
</dbReference>
<feature type="transmembrane region" description="Helical" evidence="15">
    <location>
        <begin position="140"/>
        <end position="160"/>
    </location>
</feature>
<evidence type="ECO:0000313" key="17">
    <source>
        <dbReference type="Proteomes" id="UP000280792"/>
    </source>
</evidence>
<keyword evidence="9 14" id="KW-0560">Oxidoreductase</keyword>
<reference evidence="16 17" key="2">
    <citation type="submission" date="2018-12" db="EMBL/GenBank/DDBJ databases">
        <title>Simiduia agarivorans gen. nov., sp. nov., a marine, agarolytic bacterium isolated from shallow coastal water from Keelung, Taiwan.</title>
        <authorList>
            <person name="Shieh W.Y."/>
        </authorList>
    </citation>
    <scope>NUCLEOTIDE SEQUENCE [LARGE SCALE GENOMIC DNA]</scope>
    <source>
        <strain evidence="16 17">GTF-13</strain>
    </source>
</reference>
<feature type="topological domain" description="Periplasmic" evidence="14">
    <location>
        <begin position="27"/>
        <end position="44"/>
    </location>
</feature>
<feature type="topological domain" description="Cytoplasmic" evidence="14">
    <location>
        <begin position="162"/>
        <end position="170"/>
    </location>
</feature>
<dbReference type="GO" id="GO:0005886">
    <property type="term" value="C:plasma membrane"/>
    <property type="evidence" value="ECO:0007669"/>
    <property type="project" value="UniProtKB-SubCell"/>
</dbReference>
<organism evidence="16 17">
    <name type="scientific">Aestuariirhabdus litorea</name>
    <dbReference type="NCBI Taxonomy" id="2528527"/>
    <lineage>
        <taxon>Bacteria</taxon>
        <taxon>Pseudomonadati</taxon>
        <taxon>Pseudomonadota</taxon>
        <taxon>Gammaproteobacteria</taxon>
        <taxon>Oceanospirillales</taxon>
        <taxon>Aestuariirhabdaceae</taxon>
        <taxon>Aestuariirhabdus</taxon>
    </lineage>
</organism>
<keyword evidence="11 14" id="KW-1015">Disulfide bond</keyword>
<comment type="caution">
    <text evidence="14">Lacks conserved residue(s) required for the propagation of feature annotation.</text>
</comment>
<keyword evidence="12 14" id="KW-0143">Chaperone</keyword>
<feature type="disulfide bond" description="Redox-active" evidence="14">
    <location>
        <begin position="36"/>
        <end position="39"/>
    </location>
</feature>
<evidence type="ECO:0000256" key="8">
    <source>
        <dbReference type="ARBA" id="ARBA00022989"/>
    </source>
</evidence>
<comment type="similarity">
    <text evidence="2 14">Belongs to the DsbB family.</text>
</comment>
<keyword evidence="10 14" id="KW-0472">Membrane</keyword>
<dbReference type="GO" id="GO:0006457">
    <property type="term" value="P:protein folding"/>
    <property type="evidence" value="ECO:0007669"/>
    <property type="project" value="InterPro"/>
</dbReference>
<keyword evidence="4 14" id="KW-1003">Cell membrane</keyword>
<evidence type="ECO:0000256" key="14">
    <source>
        <dbReference type="HAMAP-Rule" id="MF_00286"/>
    </source>
</evidence>